<keyword evidence="2 6" id="KW-0812">Transmembrane</keyword>
<name>A0A835WGC7_9CHLO</name>
<feature type="region of interest" description="Disordered" evidence="5">
    <location>
        <begin position="1040"/>
        <end position="1061"/>
    </location>
</feature>
<keyword evidence="8" id="KW-1185">Reference proteome</keyword>
<accession>A0A835WGC7</accession>
<dbReference type="GO" id="GO:0071944">
    <property type="term" value="C:cell periphery"/>
    <property type="evidence" value="ECO:0007669"/>
    <property type="project" value="UniProtKB-ARBA"/>
</dbReference>
<evidence type="ECO:0000256" key="3">
    <source>
        <dbReference type="ARBA" id="ARBA00022989"/>
    </source>
</evidence>
<feature type="region of interest" description="Disordered" evidence="5">
    <location>
        <begin position="818"/>
        <end position="1011"/>
    </location>
</feature>
<gene>
    <name evidence="7" type="ORF">HYH02_008383</name>
</gene>
<evidence type="ECO:0000256" key="4">
    <source>
        <dbReference type="ARBA" id="ARBA00023136"/>
    </source>
</evidence>
<dbReference type="AlphaFoldDB" id="A0A835WGC7"/>
<evidence type="ECO:0000313" key="7">
    <source>
        <dbReference type="EMBL" id="KAG2446823.1"/>
    </source>
</evidence>
<feature type="transmembrane region" description="Helical" evidence="6">
    <location>
        <begin position="656"/>
        <end position="681"/>
    </location>
</feature>
<keyword evidence="3 6" id="KW-1133">Transmembrane helix</keyword>
<dbReference type="EMBL" id="JAEHOD010000025">
    <property type="protein sequence ID" value="KAG2446823.1"/>
    <property type="molecule type" value="Genomic_DNA"/>
</dbReference>
<evidence type="ECO:0000256" key="6">
    <source>
        <dbReference type="SAM" id="Phobius"/>
    </source>
</evidence>
<proteinExistence type="predicted"/>
<evidence type="ECO:0000256" key="5">
    <source>
        <dbReference type="SAM" id="MobiDB-lite"/>
    </source>
</evidence>
<dbReference type="PANTHER" id="PTHR15549">
    <property type="entry name" value="PAIRED IMMUNOGLOBULIN-LIKE TYPE 2 RECEPTOR"/>
    <property type="match status" value="1"/>
</dbReference>
<feature type="compositionally biased region" description="Low complexity" evidence="5">
    <location>
        <begin position="869"/>
        <end position="878"/>
    </location>
</feature>
<protein>
    <submittedName>
        <fullName evidence="7">Uncharacterized protein</fullName>
    </submittedName>
</protein>
<comment type="subcellular location">
    <subcellularLocation>
        <location evidence="1">Membrane</location>
        <topology evidence="1">Single-pass membrane protein</topology>
    </subcellularLocation>
</comment>
<dbReference type="InterPro" id="IPR051694">
    <property type="entry name" value="Immunoregulatory_rcpt-like"/>
</dbReference>
<dbReference type="OrthoDB" id="549900at2759"/>
<evidence type="ECO:0000256" key="2">
    <source>
        <dbReference type="ARBA" id="ARBA00022692"/>
    </source>
</evidence>
<dbReference type="Proteomes" id="UP000613740">
    <property type="component" value="Unassembled WGS sequence"/>
</dbReference>
<keyword evidence="4 6" id="KW-0472">Membrane</keyword>
<organism evidence="7 8">
    <name type="scientific">Chlamydomonas schloesseri</name>
    <dbReference type="NCBI Taxonomy" id="2026947"/>
    <lineage>
        <taxon>Eukaryota</taxon>
        <taxon>Viridiplantae</taxon>
        <taxon>Chlorophyta</taxon>
        <taxon>core chlorophytes</taxon>
        <taxon>Chlorophyceae</taxon>
        <taxon>CS clade</taxon>
        <taxon>Chlamydomonadales</taxon>
        <taxon>Chlamydomonadaceae</taxon>
        <taxon>Chlamydomonas</taxon>
    </lineage>
</organism>
<feature type="compositionally biased region" description="Low complexity" evidence="5">
    <location>
        <begin position="904"/>
        <end position="927"/>
    </location>
</feature>
<comment type="caution">
    <text evidence="7">The sequence shown here is derived from an EMBL/GenBank/DDBJ whole genome shotgun (WGS) entry which is preliminary data.</text>
</comment>
<sequence length="1061" mass="104294">MLCRTVVIGTSSTCTDSFTTATALPYSLSSPWSLAPAPSSTSPLPLTITPATSLLRFLPAGSAAAAAAPAAAIQTAYGMLGVSDAASVGLTGPLDALRLASPASRLVGVRMLLADAALSSAVVIAAGALAAFPAGSLPACGTADARADAVQKALARLATRTSASSPSLDLTSTTLVSEAVAAAAMDACGGTVATLTQADVARVLSSAAAAYAATAGADFAALSATAPNAVGGNAVVSRAVELTALPLEAVSAAARIAAVTAARLPAALANLGADANAVSSLVSDWTNQLGAAAVATDAMAARLGLPALASPAAARLSVRSSGVLTQCQVSARSVYLGGAALRATTDITGVATLSSMPSALVTVPSGCRDAALSVNGRTVTTKVGLQVLLPAGVDTAVINAAAALATAFFFISNSAASSSASASASSTAPRHILPSDFQAVYAYFGIGAAGAADALPANTDFIRQGWGSGTALDARAYLLNARLMSALGPTCEFVSALLKGARTPEQVAYGFVGQMARDLQAGALKLDSLLSTVADTVVQSSAILSQLDTQVTSAAAAGQPVESVATAAVRSAAQVAAVQQGSLATTLGQLAAAATSGDTTAVTQLTTTLSTNFTGEALMQQVNTAAVDTSAITTGTGVAQSSGTASSGTPVDTSTIAMAAGVAVGGAVLVFGVAVVAIVVVKRRRARSAFAFRDDRVRSMHLGAAGEEGPAPAIVAIDYGAQEEGIGFGAVDTMGIVGAGAGAAPLPEWHDAPTALVALPPPPPAPLVPVVPVAPALARKSRGAAAGPASTSEGGAVGKELRWRPGLTEQMHWNPGLQERMEGGEVMGAPPDEETSGSGQLRKLAARGPRMSRFTEAGGSSSPGGFGAGHAPSAPGGSVLAAMSSVPAVGMPPPPRRQRRRSDAGPAASGPAAGISPTTTAAVAAAARGSASHSGPITRLAKAAAGSKPGYAPSSVPHSPNLGNYSPAVRAGRTSQPGSGAVGRVSQSGSPHILPRRVSVAGGGSGAASPAYHSATVVPYDAPIQIQPGNDPDAIQAFEQPAEEDVEAARPQPARRVWGRM</sequence>
<evidence type="ECO:0000256" key="1">
    <source>
        <dbReference type="ARBA" id="ARBA00004167"/>
    </source>
</evidence>
<evidence type="ECO:0000313" key="8">
    <source>
        <dbReference type="Proteomes" id="UP000613740"/>
    </source>
</evidence>
<reference evidence="7" key="1">
    <citation type="journal article" date="2020" name="bioRxiv">
        <title>Comparative genomics of Chlamydomonas.</title>
        <authorList>
            <person name="Craig R.J."/>
            <person name="Hasan A.R."/>
            <person name="Ness R.W."/>
            <person name="Keightley P.D."/>
        </authorList>
    </citation>
    <scope>NUCLEOTIDE SEQUENCE</scope>
    <source>
        <strain evidence="7">CCAP 11/173</strain>
    </source>
</reference>
<dbReference type="GO" id="GO:0016020">
    <property type="term" value="C:membrane"/>
    <property type="evidence" value="ECO:0007669"/>
    <property type="project" value="UniProtKB-SubCell"/>
</dbReference>